<evidence type="ECO:0000256" key="2">
    <source>
        <dbReference type="ARBA" id="ARBA00023125"/>
    </source>
</evidence>
<dbReference type="SUPFAM" id="SSF46785">
    <property type="entry name" value="Winged helix' DNA-binding domain"/>
    <property type="match status" value="1"/>
</dbReference>
<sequence length="164" mass="18069">MRTQRIDPVNCSVARALAVVGERWSLLIVREALDGARRFGEFRARLGIASNLLSTRLDTLVAAGVLRRVPYQEPGDRQRYEYHLTEQGLDLRPTLIALLEWGDKYLAGPEGPSVVVRHRPADDDDDVCGEPVRVTLECAGGHTHLPSSAVHRAPGPGARFLDNP</sequence>
<dbReference type="InterPro" id="IPR036388">
    <property type="entry name" value="WH-like_DNA-bd_sf"/>
</dbReference>
<accession>A0A1V0A5T6</accession>
<organism evidence="5 6">
    <name type="scientific">[Actinomadura] parvosata subsp. kistnae</name>
    <dbReference type="NCBI Taxonomy" id="1909395"/>
    <lineage>
        <taxon>Bacteria</taxon>
        <taxon>Bacillati</taxon>
        <taxon>Actinomycetota</taxon>
        <taxon>Actinomycetes</taxon>
        <taxon>Streptosporangiales</taxon>
        <taxon>Streptosporangiaceae</taxon>
        <taxon>Nonomuraea</taxon>
    </lineage>
</organism>
<dbReference type="Proteomes" id="UP000190797">
    <property type="component" value="Chromosome"/>
</dbReference>
<evidence type="ECO:0000256" key="1">
    <source>
        <dbReference type="ARBA" id="ARBA00023015"/>
    </source>
</evidence>
<dbReference type="GO" id="GO:0003677">
    <property type="term" value="F:DNA binding"/>
    <property type="evidence" value="ECO:0007669"/>
    <property type="project" value="UniProtKB-KW"/>
</dbReference>
<dbReference type="Pfam" id="PF01638">
    <property type="entry name" value="HxlR"/>
    <property type="match status" value="1"/>
</dbReference>
<dbReference type="Gene3D" id="1.10.10.10">
    <property type="entry name" value="Winged helix-like DNA-binding domain superfamily/Winged helix DNA-binding domain"/>
    <property type="match status" value="1"/>
</dbReference>
<keyword evidence="1" id="KW-0805">Transcription regulation</keyword>
<dbReference type="InterPro" id="IPR036390">
    <property type="entry name" value="WH_DNA-bd_sf"/>
</dbReference>
<keyword evidence="2" id="KW-0238">DNA-binding</keyword>
<keyword evidence="3" id="KW-0804">Transcription</keyword>
<dbReference type="RefSeq" id="WP_080041836.1">
    <property type="nucleotide sequence ID" value="NZ_CP017717.1"/>
</dbReference>
<dbReference type="PROSITE" id="PS51118">
    <property type="entry name" value="HTH_HXLR"/>
    <property type="match status" value="1"/>
</dbReference>
<dbReference type="PANTHER" id="PTHR33204:SF18">
    <property type="entry name" value="TRANSCRIPTIONAL REGULATORY PROTEIN"/>
    <property type="match status" value="1"/>
</dbReference>
<evidence type="ECO:0000256" key="3">
    <source>
        <dbReference type="ARBA" id="ARBA00023163"/>
    </source>
</evidence>
<reference evidence="6" key="1">
    <citation type="journal article" date="2017" name="Med. Chem. Commun.">
        <title>Nonomuraea sp. ATCC 55076 harbours the largest actinomycete chromosome to date and the kistamicin biosynthetic gene cluster.</title>
        <authorList>
            <person name="Nazari B."/>
            <person name="Forneris C.C."/>
            <person name="Gibson M.I."/>
            <person name="Moon K."/>
            <person name="Schramma K.R."/>
            <person name="Seyedsayamdost M.R."/>
        </authorList>
    </citation>
    <scope>NUCLEOTIDE SEQUENCE [LARGE SCALE GENOMIC DNA]</scope>
    <source>
        <strain evidence="6">ATCC 55076</strain>
    </source>
</reference>
<protein>
    <recommendedName>
        <fullName evidence="4">HTH hxlR-type domain-containing protein</fullName>
    </recommendedName>
</protein>
<name>A0A1V0A5T6_9ACTN</name>
<dbReference type="EMBL" id="CP017717">
    <property type="protein sequence ID" value="AQZ65566.1"/>
    <property type="molecule type" value="Genomic_DNA"/>
</dbReference>
<dbReference type="STRING" id="1909395.BKM31_32585"/>
<keyword evidence="6" id="KW-1185">Reference proteome</keyword>
<dbReference type="KEGG" id="noa:BKM31_32585"/>
<dbReference type="OrthoDB" id="3526217at2"/>
<feature type="domain" description="HTH hxlR-type" evidence="4">
    <location>
        <begin position="11"/>
        <end position="110"/>
    </location>
</feature>
<proteinExistence type="predicted"/>
<dbReference type="PANTHER" id="PTHR33204">
    <property type="entry name" value="TRANSCRIPTIONAL REGULATOR, MARR FAMILY"/>
    <property type="match status" value="1"/>
</dbReference>
<dbReference type="InterPro" id="IPR002577">
    <property type="entry name" value="HTH_HxlR"/>
</dbReference>
<dbReference type="AlphaFoldDB" id="A0A1V0A5T6"/>
<evidence type="ECO:0000313" key="5">
    <source>
        <dbReference type="EMBL" id="AQZ65566.1"/>
    </source>
</evidence>
<gene>
    <name evidence="5" type="ORF">BKM31_32585</name>
</gene>
<evidence type="ECO:0000259" key="4">
    <source>
        <dbReference type="PROSITE" id="PS51118"/>
    </source>
</evidence>
<evidence type="ECO:0000313" key="6">
    <source>
        <dbReference type="Proteomes" id="UP000190797"/>
    </source>
</evidence>